<evidence type="ECO:0000313" key="3">
    <source>
        <dbReference type="Proteomes" id="UP000680206"/>
    </source>
</evidence>
<accession>A0ABS3S3M1</accession>
<dbReference type="Gene3D" id="3.40.50.720">
    <property type="entry name" value="NAD(P)-binding Rossmann-like Domain"/>
    <property type="match status" value="1"/>
</dbReference>
<dbReference type="EMBL" id="JAGEPF010000028">
    <property type="protein sequence ID" value="MBO2463602.1"/>
    <property type="molecule type" value="Genomic_DNA"/>
</dbReference>
<dbReference type="Proteomes" id="UP000680206">
    <property type="component" value="Unassembled WGS sequence"/>
</dbReference>
<proteinExistence type="predicted"/>
<dbReference type="PANTHER" id="PTHR48079">
    <property type="entry name" value="PROTEIN YEEZ"/>
    <property type="match status" value="1"/>
</dbReference>
<dbReference type="SUPFAM" id="SSF51735">
    <property type="entry name" value="NAD(P)-binding Rossmann-fold domains"/>
    <property type="match status" value="1"/>
</dbReference>
<evidence type="ECO:0000313" key="2">
    <source>
        <dbReference type="EMBL" id="MBO2463602.1"/>
    </source>
</evidence>
<protein>
    <submittedName>
        <fullName evidence="2">NmrA family NAD(P)-binding protein</fullName>
    </submittedName>
</protein>
<comment type="caution">
    <text evidence="2">The sequence shown here is derived from an EMBL/GenBank/DDBJ whole genome shotgun (WGS) entry which is preliminary data.</text>
</comment>
<dbReference type="Pfam" id="PF05368">
    <property type="entry name" value="NmrA"/>
    <property type="match status" value="1"/>
</dbReference>
<keyword evidence="3" id="KW-1185">Reference proteome</keyword>
<organism evidence="2 3">
    <name type="scientific">Actinomadura violacea</name>
    <dbReference type="NCBI Taxonomy" id="2819934"/>
    <lineage>
        <taxon>Bacteria</taxon>
        <taxon>Bacillati</taxon>
        <taxon>Actinomycetota</taxon>
        <taxon>Actinomycetes</taxon>
        <taxon>Streptosporangiales</taxon>
        <taxon>Thermomonosporaceae</taxon>
        <taxon>Actinomadura</taxon>
    </lineage>
</organism>
<name>A0ABS3S3M1_9ACTN</name>
<gene>
    <name evidence="2" type="ORF">J4709_39135</name>
</gene>
<dbReference type="InterPro" id="IPR051783">
    <property type="entry name" value="NAD(P)-dependent_oxidoreduct"/>
</dbReference>
<dbReference type="PANTHER" id="PTHR48079:SF6">
    <property type="entry name" value="NAD(P)-BINDING DOMAIN-CONTAINING PROTEIN-RELATED"/>
    <property type="match status" value="1"/>
</dbReference>
<sequence>MRALIVGAGGYNGGNVARLLAASGHTVRGLVRDRARAASALKEAGIDDVVQGDAITGAGLHEALTGVDTAFYFVHALGAPDRRTDERDLRAARQFVRAAQATGLPQGVFFTTLAPPRGVRPPVYQRNRLQVERILLDGVPDMTAVRAGMVLGARSRGLLPYVRLVRRAPIVPLGPWCTNRIAVIDPTTVTEAIVAAGTDAALAGRTLDAPACAQPTHRELVRAIATTLGLRRLIVRSPIATPRLDAALIAAVTGESYGFCRYLASGNEHDYIIDPARCEPFGDLNPPSLHEALHDALHPVPDQWPSGRR</sequence>
<dbReference type="InterPro" id="IPR036291">
    <property type="entry name" value="NAD(P)-bd_dom_sf"/>
</dbReference>
<reference evidence="2 3" key="1">
    <citation type="submission" date="2021-03" db="EMBL/GenBank/DDBJ databases">
        <title>Actinomadura violae sp. nov., isolated from lichen in Thailand.</title>
        <authorList>
            <person name="Kanchanasin P."/>
            <person name="Saeng-In P."/>
            <person name="Phongsopitanun W."/>
            <person name="Yuki M."/>
            <person name="Kudo T."/>
            <person name="Ohkuma M."/>
            <person name="Tanasupawat S."/>
        </authorList>
    </citation>
    <scope>NUCLEOTIDE SEQUENCE [LARGE SCALE GENOMIC DNA]</scope>
    <source>
        <strain evidence="2 3">LCR2-06</strain>
    </source>
</reference>
<feature type="domain" description="NmrA-like" evidence="1">
    <location>
        <begin position="4"/>
        <end position="113"/>
    </location>
</feature>
<evidence type="ECO:0000259" key="1">
    <source>
        <dbReference type="Pfam" id="PF05368"/>
    </source>
</evidence>
<dbReference type="InterPro" id="IPR008030">
    <property type="entry name" value="NmrA-like"/>
</dbReference>
<dbReference type="RefSeq" id="WP_208249168.1">
    <property type="nucleotide sequence ID" value="NZ_JAGEPF010000028.1"/>
</dbReference>